<proteinExistence type="predicted"/>
<dbReference type="Pfam" id="PF13469">
    <property type="entry name" value="Sulfotransfer_3"/>
    <property type="match status" value="1"/>
</dbReference>
<dbReference type="GO" id="GO:0006790">
    <property type="term" value="P:sulfur compound metabolic process"/>
    <property type="evidence" value="ECO:0007669"/>
    <property type="project" value="TreeGrafter"/>
</dbReference>
<name>A0A7G9R2E6_9MICO</name>
<gene>
    <name evidence="1" type="ORF">H9L10_01350</name>
</gene>
<accession>A0A7G9R2E6</accession>
<dbReference type="InterPro" id="IPR027417">
    <property type="entry name" value="P-loop_NTPase"/>
</dbReference>
<dbReference type="KEGG" id="pei:H9L10_01350"/>
<dbReference type="GO" id="GO:0006044">
    <property type="term" value="P:N-acetylglucosamine metabolic process"/>
    <property type="evidence" value="ECO:0007669"/>
    <property type="project" value="TreeGrafter"/>
</dbReference>
<sequence length="315" mass="34349">MTVQVAFIGGHGRSGSTLLARMLHGLPDVCSVGELRNIWDRGVLRNAACGCGQPFSECPLWVPVGEKAFGGWETNLAQHALDLRRHVDRVRSVPALAVGGSSAFARAADEYAGLVSAIYRAVAEVSGARLVVDSSKVPSTGFLMGRAQGVDARVVHLVRDARGVAYSWTRVVQRSDADGAMARSAPVRTALRWETFNMMTELLGHRGLPRVVVRYEDLVTDAAGELARIARFLELPNSPEQLAFIDGEVVDLPMDHNVWGNPVRSASGPQRLRLDQAWRTELPPLQRRIVSTVAVPGLWRYGYLDARQEEVAAHG</sequence>
<evidence type="ECO:0000313" key="1">
    <source>
        <dbReference type="EMBL" id="QNN49771.1"/>
    </source>
</evidence>
<protein>
    <submittedName>
        <fullName evidence="1">Sulfotransferase</fullName>
    </submittedName>
</protein>
<dbReference type="GO" id="GO:0001517">
    <property type="term" value="F:N-acetylglucosamine 6-O-sulfotransferase activity"/>
    <property type="evidence" value="ECO:0007669"/>
    <property type="project" value="TreeGrafter"/>
</dbReference>
<reference evidence="1 2" key="1">
    <citation type="submission" date="2020-08" db="EMBL/GenBank/DDBJ databases">
        <title>Genome sequence of Phycicoccus endophyticus JCM 31784T.</title>
        <authorList>
            <person name="Hyun D.-W."/>
            <person name="Bae J.-W."/>
        </authorList>
    </citation>
    <scope>NUCLEOTIDE SEQUENCE [LARGE SCALE GENOMIC DNA]</scope>
    <source>
        <strain evidence="1 2">JCM 31784</strain>
    </source>
</reference>
<dbReference type="InterPro" id="IPR051135">
    <property type="entry name" value="Gal/GlcNAc/GalNAc_ST"/>
</dbReference>
<dbReference type="PANTHER" id="PTHR10704">
    <property type="entry name" value="CARBOHYDRATE SULFOTRANSFERASE"/>
    <property type="match status" value="1"/>
</dbReference>
<dbReference type="EMBL" id="CP060712">
    <property type="protein sequence ID" value="QNN49771.1"/>
    <property type="molecule type" value="Genomic_DNA"/>
</dbReference>
<dbReference type="Gene3D" id="3.40.50.300">
    <property type="entry name" value="P-loop containing nucleotide triphosphate hydrolases"/>
    <property type="match status" value="1"/>
</dbReference>
<keyword evidence="2" id="KW-1185">Reference proteome</keyword>
<dbReference type="PANTHER" id="PTHR10704:SF44">
    <property type="entry name" value="LD35051P-RELATED"/>
    <property type="match status" value="1"/>
</dbReference>
<evidence type="ECO:0000313" key="2">
    <source>
        <dbReference type="Proteomes" id="UP000515976"/>
    </source>
</evidence>
<dbReference type="AlphaFoldDB" id="A0A7G9R2E6"/>
<organism evidence="1 2">
    <name type="scientific">Phycicoccus endophyticus</name>
    <dbReference type="NCBI Taxonomy" id="1690220"/>
    <lineage>
        <taxon>Bacteria</taxon>
        <taxon>Bacillati</taxon>
        <taxon>Actinomycetota</taxon>
        <taxon>Actinomycetes</taxon>
        <taxon>Micrococcales</taxon>
        <taxon>Intrasporangiaceae</taxon>
        <taxon>Phycicoccus</taxon>
    </lineage>
</organism>
<keyword evidence="1" id="KW-0808">Transferase</keyword>
<dbReference type="SUPFAM" id="SSF52540">
    <property type="entry name" value="P-loop containing nucleoside triphosphate hydrolases"/>
    <property type="match status" value="1"/>
</dbReference>
<dbReference type="RefSeq" id="WP_166104958.1">
    <property type="nucleotide sequence ID" value="NZ_BMMY01000004.1"/>
</dbReference>
<dbReference type="Proteomes" id="UP000515976">
    <property type="component" value="Chromosome"/>
</dbReference>